<dbReference type="Proteomes" id="UP000521943">
    <property type="component" value="Unassembled WGS sequence"/>
</dbReference>
<feature type="region of interest" description="Disordered" evidence="1">
    <location>
        <begin position="168"/>
        <end position="231"/>
    </location>
</feature>
<accession>A0A8H6HVP1</accession>
<name>A0A8H6HVP1_9AGAR</name>
<sequence>MSTPISQASRKPSPSTQKQGTQTTQYECRELTELQAILSEIRETLRTIRTLISELEASTMRDRGHSTHITRNPPPERYSSQRRKVNKALTVPVFHLLKLNCTPPYPNRAFRKAEVIITDICNSRLRPLGAWTALAVKCKSQVNTFVEELNTLEDMAIGDFVQRRKRELAEAEAEPAEPAEEALRRESELSHNTEWDEEGEGEEEEEDWITSSTESVAGSSSVGSAPEDDVSLVDSIPRTRYPGMDWPICVPSASTCAADFDNELRGDCWYHNCSL</sequence>
<dbReference type="EMBL" id="JACGCI010000040">
    <property type="protein sequence ID" value="KAF6753162.1"/>
    <property type="molecule type" value="Genomic_DNA"/>
</dbReference>
<gene>
    <name evidence="2" type="ORF">DFP72DRAFT_1130619</name>
</gene>
<protein>
    <submittedName>
        <fullName evidence="2">Uncharacterized protein</fullName>
    </submittedName>
</protein>
<comment type="caution">
    <text evidence="2">The sequence shown here is derived from an EMBL/GenBank/DDBJ whole genome shotgun (WGS) entry which is preliminary data.</text>
</comment>
<proteinExistence type="predicted"/>
<feature type="compositionally biased region" description="Low complexity" evidence="1">
    <location>
        <begin position="210"/>
        <end position="225"/>
    </location>
</feature>
<evidence type="ECO:0000313" key="2">
    <source>
        <dbReference type="EMBL" id="KAF6753162.1"/>
    </source>
</evidence>
<feature type="compositionally biased region" description="Acidic residues" evidence="1">
    <location>
        <begin position="195"/>
        <end position="208"/>
    </location>
</feature>
<evidence type="ECO:0000313" key="3">
    <source>
        <dbReference type="Proteomes" id="UP000521943"/>
    </source>
</evidence>
<dbReference type="AlphaFoldDB" id="A0A8H6HVP1"/>
<keyword evidence="3" id="KW-1185">Reference proteome</keyword>
<reference evidence="2 3" key="1">
    <citation type="submission" date="2020-07" db="EMBL/GenBank/DDBJ databases">
        <title>Comparative genomics of pyrophilous fungi reveals a link between fire events and developmental genes.</title>
        <authorList>
            <consortium name="DOE Joint Genome Institute"/>
            <person name="Steindorff A.S."/>
            <person name="Carver A."/>
            <person name="Calhoun S."/>
            <person name="Stillman K."/>
            <person name="Liu H."/>
            <person name="Lipzen A."/>
            <person name="Pangilinan J."/>
            <person name="Labutti K."/>
            <person name="Bruns T.D."/>
            <person name="Grigoriev I.V."/>
        </authorList>
    </citation>
    <scope>NUCLEOTIDE SEQUENCE [LARGE SCALE GENOMIC DNA]</scope>
    <source>
        <strain evidence="2 3">CBS 144469</strain>
    </source>
</reference>
<organism evidence="2 3">
    <name type="scientific">Ephemerocybe angulata</name>
    <dbReference type="NCBI Taxonomy" id="980116"/>
    <lineage>
        <taxon>Eukaryota</taxon>
        <taxon>Fungi</taxon>
        <taxon>Dikarya</taxon>
        <taxon>Basidiomycota</taxon>
        <taxon>Agaricomycotina</taxon>
        <taxon>Agaricomycetes</taxon>
        <taxon>Agaricomycetidae</taxon>
        <taxon>Agaricales</taxon>
        <taxon>Agaricineae</taxon>
        <taxon>Psathyrellaceae</taxon>
        <taxon>Ephemerocybe</taxon>
    </lineage>
</organism>
<feature type="compositionally biased region" description="Acidic residues" evidence="1">
    <location>
        <begin position="170"/>
        <end position="180"/>
    </location>
</feature>
<feature type="compositionally biased region" description="Basic and acidic residues" evidence="1">
    <location>
        <begin position="181"/>
        <end position="194"/>
    </location>
</feature>
<feature type="region of interest" description="Disordered" evidence="1">
    <location>
        <begin position="1"/>
        <end position="24"/>
    </location>
</feature>
<evidence type="ECO:0000256" key="1">
    <source>
        <dbReference type="SAM" id="MobiDB-lite"/>
    </source>
</evidence>